<feature type="transmembrane region" description="Helical" evidence="4">
    <location>
        <begin position="766"/>
        <end position="784"/>
    </location>
</feature>
<dbReference type="HOGENOM" id="CLU_293861_0_0_0"/>
<gene>
    <name evidence="6" type="ordered locus">Oter_2497</name>
</gene>
<dbReference type="Gene3D" id="2.60.40.10">
    <property type="entry name" value="Immunoglobulins"/>
    <property type="match status" value="1"/>
</dbReference>
<dbReference type="InterPro" id="IPR050482">
    <property type="entry name" value="Sensor_HK_TwoCompSys"/>
</dbReference>
<dbReference type="eggNOG" id="COG4585">
    <property type="taxonomic scope" value="Bacteria"/>
</dbReference>
<dbReference type="SUPFAM" id="SSF101898">
    <property type="entry name" value="NHL repeat"/>
    <property type="match status" value="1"/>
</dbReference>
<organism evidence="6 7">
    <name type="scientific">Opitutus terrae (strain DSM 11246 / JCM 15787 / PB90-1)</name>
    <dbReference type="NCBI Taxonomy" id="452637"/>
    <lineage>
        <taxon>Bacteria</taxon>
        <taxon>Pseudomonadati</taxon>
        <taxon>Verrucomicrobiota</taxon>
        <taxon>Opitutia</taxon>
        <taxon>Opitutales</taxon>
        <taxon>Opitutaceae</taxon>
        <taxon>Opitutus</taxon>
    </lineage>
</organism>
<dbReference type="Gene3D" id="1.20.5.1930">
    <property type="match status" value="1"/>
</dbReference>
<dbReference type="Pfam" id="PF07730">
    <property type="entry name" value="HisKA_3"/>
    <property type="match status" value="1"/>
</dbReference>
<dbReference type="EMBL" id="CP001032">
    <property type="protein sequence ID" value="ACB75779.1"/>
    <property type="molecule type" value="Genomic_DNA"/>
</dbReference>
<dbReference type="GO" id="GO:0000155">
    <property type="term" value="F:phosphorelay sensor kinase activity"/>
    <property type="evidence" value="ECO:0007669"/>
    <property type="project" value="InterPro"/>
</dbReference>
<dbReference type="GO" id="GO:0046983">
    <property type="term" value="F:protein dimerization activity"/>
    <property type="evidence" value="ECO:0007669"/>
    <property type="project" value="InterPro"/>
</dbReference>
<dbReference type="SMART" id="SM00387">
    <property type="entry name" value="HATPase_c"/>
    <property type="match status" value="1"/>
</dbReference>
<dbReference type="SUPFAM" id="SSF55874">
    <property type="entry name" value="ATPase domain of HSP90 chaperone/DNA topoisomerase II/histidine kinase"/>
    <property type="match status" value="1"/>
</dbReference>
<dbReference type="GO" id="GO:0016020">
    <property type="term" value="C:membrane"/>
    <property type="evidence" value="ECO:0007669"/>
    <property type="project" value="InterPro"/>
</dbReference>
<evidence type="ECO:0000313" key="7">
    <source>
        <dbReference type="Proteomes" id="UP000007013"/>
    </source>
</evidence>
<keyword evidence="4" id="KW-0812">Transmembrane</keyword>
<dbReference type="Proteomes" id="UP000007013">
    <property type="component" value="Chromosome"/>
</dbReference>
<dbReference type="InterPro" id="IPR005467">
    <property type="entry name" value="His_kinase_dom"/>
</dbReference>
<evidence type="ECO:0000256" key="2">
    <source>
        <dbReference type="ARBA" id="ARBA00022777"/>
    </source>
</evidence>
<feature type="domain" description="Histidine kinase" evidence="5">
    <location>
        <begin position="936"/>
        <end position="1027"/>
    </location>
</feature>
<dbReference type="PANTHER" id="PTHR24421">
    <property type="entry name" value="NITRATE/NITRITE SENSOR PROTEIN NARX-RELATED"/>
    <property type="match status" value="1"/>
</dbReference>
<dbReference type="Gene3D" id="3.30.565.10">
    <property type="entry name" value="Histidine kinase-like ATPase, C-terminal domain"/>
    <property type="match status" value="1"/>
</dbReference>
<dbReference type="InterPro" id="IPR036890">
    <property type="entry name" value="HATPase_C_sf"/>
</dbReference>
<keyword evidence="4" id="KW-0472">Membrane</keyword>
<dbReference type="InterPro" id="IPR011712">
    <property type="entry name" value="Sig_transdc_His_kin_sub3_dim/P"/>
</dbReference>
<dbReference type="InterPro" id="IPR003594">
    <property type="entry name" value="HATPase_dom"/>
</dbReference>
<accession>B1ZSZ0</accession>
<keyword evidence="2 6" id="KW-0418">Kinase</keyword>
<dbReference type="PANTHER" id="PTHR24421:SF62">
    <property type="entry name" value="SENSORY TRANSDUCTION HISTIDINE KINASE"/>
    <property type="match status" value="1"/>
</dbReference>
<sequence>MEKNRPMTASSRAQPRLVRGTRGCAFAPIPRVAGWLALVLLLGGLAHARTAGPVVGNPLTRFYPYEEIGRVSRGVHLNFDALGRLAVVQEDEYIVLNDNLWLRLSSPALAGIGMYAATPDLDGSLVYGALGSWGRLTPEPSGQLRPQSFVPKTYPKWVLATNFAEIVCRPEGVYFAGWNGVVFRDRQTGEHQFFEVPGVSCLFVFENTIYVSSHDRGVLILDASRQTLTTADRRVFGSRAVGRFARLGPNSGLLATTYRHLLRYRGGALEDLPPPLGPQLLAGVTALQALPEGGAAVSVGGIGVYIVDTEGQVRFALTGPEYSRVTALASREPGVLWAANETGVLKILYGQPFTRFGQTLGLPISWPQVVSWRGEIVIASAGRLYSPVPTAIEGPAQFQPVRGQPGAGAWGIAVVGDALLVSNHDGVYVHQPDADFALAVPGVGGARLVPVDATTCIVIGEKEISAIQVRDGHWSECAPRIPGVGYPAIVHAGQGAAWIELGVNRVARIGLSAGRLESRVFEEFPWPTPSWVNVSVLGSTVVLSGSEGQRVFFDERRQTFTAAPELNELFRQAPYPLVRICADETGTWWGSHQQGVLWVTARAGRYTFDSTSYQAIDERVPLIRALPSGEIWVSTGQSLYRLDRHGSSPPAAAFSPVLVSIRDSRTNAEIPRPAGTPALLQPLGYDQNSVRFDFFAGSYASMRPPAYEYRLNDQPWEQVASGSSVALSDLHEGVYRLRVRLIDSRGPIGASKAFGFTVTPPWYRHWYVLASYPILLAALLFGLVRFAMRRAEARNAALEQLVAQRTGELQTTMRQLQQETRTSATLAERNRLAGEIHDSLEQGFTGLTLQLETTAAFSTCSPEVKSGLAVALNMVAFSRNEVRHAVRDMHSPILASADLETALRQILAQVAPHADYARLRIEGSPVRLGSSVEHHLLRIAQEAIANAVKHAAASHLAVTLAFRKSEVELDIRDDGRGFDPAAVLNAGIGHFGLPSFRGRANKIGGTVEITSRPGAGTRITVRVPVEKAVIL</sequence>
<dbReference type="InterPro" id="IPR013783">
    <property type="entry name" value="Ig-like_fold"/>
</dbReference>
<dbReference type="KEGG" id="ote:Oter_2497"/>
<name>B1ZSZ0_OPITP</name>
<evidence type="ECO:0000256" key="3">
    <source>
        <dbReference type="ARBA" id="ARBA00023012"/>
    </source>
</evidence>
<keyword evidence="3" id="KW-0902">Two-component regulatory system</keyword>
<reference evidence="6 7" key="1">
    <citation type="journal article" date="2011" name="J. Bacteriol.">
        <title>Genome sequence of the verrucomicrobium Opitutus terrae PB90-1, an abundant inhabitant of rice paddy soil ecosystems.</title>
        <authorList>
            <person name="van Passel M.W."/>
            <person name="Kant R."/>
            <person name="Palva A."/>
            <person name="Copeland A."/>
            <person name="Lucas S."/>
            <person name="Lapidus A."/>
            <person name="Glavina del Rio T."/>
            <person name="Pitluck S."/>
            <person name="Goltsman E."/>
            <person name="Clum A."/>
            <person name="Sun H."/>
            <person name="Schmutz J."/>
            <person name="Larimer F.W."/>
            <person name="Land M.L."/>
            <person name="Hauser L."/>
            <person name="Kyrpides N."/>
            <person name="Mikhailova N."/>
            <person name="Richardson P.P."/>
            <person name="Janssen P.H."/>
            <person name="de Vos W.M."/>
            <person name="Smidt H."/>
        </authorList>
    </citation>
    <scope>NUCLEOTIDE SEQUENCE [LARGE SCALE GENOMIC DNA]</scope>
    <source>
        <strain evidence="7">DSM 11246 / JCM 15787 / PB90-1</strain>
    </source>
</reference>
<dbReference type="STRING" id="452637.Oter_2497"/>
<dbReference type="AlphaFoldDB" id="B1ZSZ0"/>
<protein>
    <submittedName>
        <fullName evidence="6">Histidine kinase</fullName>
    </submittedName>
</protein>
<keyword evidence="4" id="KW-1133">Transmembrane helix</keyword>
<dbReference type="Pfam" id="PF02518">
    <property type="entry name" value="HATPase_c"/>
    <property type="match status" value="1"/>
</dbReference>
<evidence type="ECO:0000256" key="4">
    <source>
        <dbReference type="SAM" id="Phobius"/>
    </source>
</evidence>
<keyword evidence="7" id="KW-1185">Reference proteome</keyword>
<dbReference type="PROSITE" id="PS50109">
    <property type="entry name" value="HIS_KIN"/>
    <property type="match status" value="1"/>
</dbReference>
<keyword evidence="1" id="KW-0808">Transferase</keyword>
<evidence type="ECO:0000259" key="5">
    <source>
        <dbReference type="PROSITE" id="PS50109"/>
    </source>
</evidence>
<evidence type="ECO:0000313" key="6">
    <source>
        <dbReference type="EMBL" id="ACB75779.1"/>
    </source>
</evidence>
<evidence type="ECO:0000256" key="1">
    <source>
        <dbReference type="ARBA" id="ARBA00022679"/>
    </source>
</evidence>
<proteinExistence type="predicted"/>
<dbReference type="CDD" id="cd16917">
    <property type="entry name" value="HATPase_UhpB-NarQ-NarX-like"/>
    <property type="match status" value="1"/>
</dbReference>